<dbReference type="EMBL" id="FXTO01000036">
    <property type="protein sequence ID" value="SMO97400.1"/>
    <property type="molecule type" value="Genomic_DNA"/>
</dbReference>
<evidence type="ECO:0000256" key="1">
    <source>
        <dbReference type="SAM" id="SignalP"/>
    </source>
</evidence>
<evidence type="ECO:0000313" key="2">
    <source>
        <dbReference type="EMBL" id="SMO97400.1"/>
    </source>
</evidence>
<reference evidence="2 3" key="1">
    <citation type="submission" date="2017-05" db="EMBL/GenBank/DDBJ databases">
        <authorList>
            <person name="Varghese N."/>
            <person name="Submissions S."/>
        </authorList>
    </citation>
    <scope>NUCLEOTIDE SEQUENCE [LARGE SCALE GENOMIC DNA]</scope>
    <source>
        <strain evidence="2 3">DSM 29506</strain>
    </source>
</reference>
<sequence>MKLVHKFASVSALALMLAAPAYAQSALTGIDNLNDRIDDITDDAKDVLADGEDAQRFGPLGVPQGWRGSMAFSASATDGSTDTGEISLAGRLTYGTGAWNHFLGVAAEYGRTGSTTTEKEFFATYEANRYFNDRVYAFALARYEFDDFATDKHDAFIGFGPGVRILNSEKSTWRIQAGPGVRYVKTAAGADTTEGSGLIASRYYYKFNSTVSLTNDTDLIASDYSTLATNDLGLNFKLSDTISTRFSYRTEYNSEAADEFENKLSVALVLGF</sequence>
<evidence type="ECO:0000313" key="3">
    <source>
        <dbReference type="Proteomes" id="UP000316030"/>
    </source>
</evidence>
<feature type="chain" id="PRO_5021856316" evidence="1">
    <location>
        <begin position="24"/>
        <end position="272"/>
    </location>
</feature>
<dbReference type="Proteomes" id="UP000316030">
    <property type="component" value="Unassembled WGS sequence"/>
</dbReference>
<gene>
    <name evidence="2" type="ORF">SAMN06265173_13621</name>
</gene>
<name>A0A521FPA9_9RHOB</name>
<proteinExistence type="predicted"/>
<dbReference type="RefSeq" id="WP_142494702.1">
    <property type="nucleotide sequence ID" value="NZ_FXTO01000036.1"/>
</dbReference>
<dbReference type="AlphaFoldDB" id="A0A521FPA9"/>
<keyword evidence="1" id="KW-0732">Signal</keyword>
<accession>A0A521FPA9</accession>
<organism evidence="2 3">
    <name type="scientific">Thalassovita litoralis</name>
    <dbReference type="NCBI Taxonomy" id="1010611"/>
    <lineage>
        <taxon>Bacteria</taxon>
        <taxon>Pseudomonadati</taxon>
        <taxon>Pseudomonadota</taxon>
        <taxon>Alphaproteobacteria</taxon>
        <taxon>Rhodobacterales</taxon>
        <taxon>Roseobacteraceae</taxon>
        <taxon>Thalassovita</taxon>
    </lineage>
</organism>
<dbReference type="OrthoDB" id="7631035at2"/>
<keyword evidence="3" id="KW-1185">Reference proteome</keyword>
<dbReference type="Pfam" id="PF04338">
    <property type="entry name" value="DUF481"/>
    <property type="match status" value="1"/>
</dbReference>
<feature type="signal peptide" evidence="1">
    <location>
        <begin position="1"/>
        <end position="23"/>
    </location>
</feature>
<dbReference type="InterPro" id="IPR007433">
    <property type="entry name" value="DUF481"/>
</dbReference>
<protein>
    <submittedName>
        <fullName evidence="2">Putative salt-induced outer membrane protein</fullName>
    </submittedName>
</protein>